<comment type="caution">
    <text evidence="2">The sequence shown here is derived from an EMBL/GenBank/DDBJ whole genome shotgun (WGS) entry which is preliminary data.</text>
</comment>
<dbReference type="AlphaFoldDB" id="A0A1I4W058"/>
<dbReference type="EMBL" id="PJNW01000013">
    <property type="protein sequence ID" value="PKR88256.1"/>
    <property type="molecule type" value="Genomic_DNA"/>
</dbReference>
<keyword evidence="3" id="KW-1185">Reference proteome</keyword>
<organism evidence="2 3">
    <name type="scientific">Pleomorphomonas diazotrophica</name>
    <dbReference type="NCBI Taxonomy" id="1166257"/>
    <lineage>
        <taxon>Bacteria</taxon>
        <taxon>Pseudomonadati</taxon>
        <taxon>Pseudomonadota</taxon>
        <taxon>Alphaproteobacteria</taxon>
        <taxon>Hyphomicrobiales</taxon>
        <taxon>Pleomorphomonadaceae</taxon>
        <taxon>Pleomorphomonas</taxon>
    </lineage>
</organism>
<evidence type="ECO:0000313" key="2">
    <source>
        <dbReference type="EMBL" id="PKR88256.1"/>
    </source>
</evidence>
<dbReference type="SUPFAM" id="SSF89447">
    <property type="entry name" value="AbrB/MazE/MraZ-like"/>
    <property type="match status" value="1"/>
</dbReference>
<dbReference type="GO" id="GO:0003677">
    <property type="term" value="F:DNA binding"/>
    <property type="evidence" value="ECO:0007669"/>
    <property type="project" value="InterPro"/>
</dbReference>
<dbReference type="SMART" id="SM00966">
    <property type="entry name" value="SpoVT_AbrB"/>
    <property type="match status" value="1"/>
</dbReference>
<sequence>MSRTATLSSRFKITIPKEICAAKSWKPGQEFAYIPKDSGILIIPVPRLEDLVGVANGVDSEDYRDRQDRY</sequence>
<proteinExistence type="predicted"/>
<feature type="domain" description="SpoVT-AbrB" evidence="1">
    <location>
        <begin position="5"/>
        <end position="50"/>
    </location>
</feature>
<accession>A0A1I4W058</accession>
<dbReference type="InterPro" id="IPR007159">
    <property type="entry name" value="SpoVT-AbrB_dom"/>
</dbReference>
<evidence type="ECO:0000313" key="3">
    <source>
        <dbReference type="Proteomes" id="UP000233491"/>
    </source>
</evidence>
<dbReference type="Gene3D" id="2.10.260.10">
    <property type="match status" value="1"/>
</dbReference>
<dbReference type="InterPro" id="IPR037914">
    <property type="entry name" value="SpoVT-AbrB_sf"/>
</dbReference>
<dbReference type="OrthoDB" id="7160352at2"/>
<name>A0A1I4W058_9HYPH</name>
<evidence type="ECO:0000259" key="1">
    <source>
        <dbReference type="SMART" id="SM00966"/>
    </source>
</evidence>
<gene>
    <name evidence="2" type="ORF">CXZ10_15790</name>
</gene>
<dbReference type="Proteomes" id="UP000233491">
    <property type="component" value="Unassembled WGS sequence"/>
</dbReference>
<reference evidence="2 3" key="1">
    <citation type="submission" date="2017-12" db="EMBL/GenBank/DDBJ databases">
        <title>Anaerobic carbon monoxide metabolism by Pleomorphomonas carboxyditropha sp. nov., a new mesophilic hydrogenogenic carboxidotroph.</title>
        <authorList>
            <person name="Esquivel-Elizondo S."/>
            <person name="Krajmalnik-Brown R."/>
        </authorList>
    </citation>
    <scope>NUCLEOTIDE SEQUENCE [LARGE SCALE GENOMIC DNA]</scope>
    <source>
        <strain evidence="2 3">R5-392</strain>
    </source>
</reference>
<protein>
    <submittedName>
        <fullName evidence="2">AbrB family transcriptional regulator</fullName>
    </submittedName>
</protein>